<protein>
    <recommendedName>
        <fullName evidence="3">PAAR domain-containing protein</fullName>
    </recommendedName>
</protein>
<gene>
    <name evidence="1" type="ORF">LMG29542_04461</name>
</gene>
<dbReference type="RefSeq" id="WP_175228607.1">
    <property type="nucleotide sequence ID" value="NZ_CADIKH010000021.1"/>
</dbReference>
<accession>A0A6J5E8T5</accession>
<dbReference type="CDD" id="cd14744">
    <property type="entry name" value="PAAR_CT_2"/>
    <property type="match status" value="1"/>
</dbReference>
<dbReference type="Proteomes" id="UP000494363">
    <property type="component" value="Unassembled WGS sequence"/>
</dbReference>
<evidence type="ECO:0000313" key="2">
    <source>
        <dbReference type="Proteomes" id="UP000494363"/>
    </source>
</evidence>
<organism evidence="1 2">
    <name type="scientific">Paraburkholderia humisilvae</name>
    <dbReference type="NCBI Taxonomy" id="627669"/>
    <lineage>
        <taxon>Bacteria</taxon>
        <taxon>Pseudomonadati</taxon>
        <taxon>Pseudomonadota</taxon>
        <taxon>Betaproteobacteria</taxon>
        <taxon>Burkholderiales</taxon>
        <taxon>Burkholderiaceae</taxon>
        <taxon>Paraburkholderia</taxon>
    </lineage>
</organism>
<keyword evidence="2" id="KW-1185">Reference proteome</keyword>
<sequence length="96" mass="10131">MSIRYDICNGDTTTAGGLVIATSTRDTLQHRAVAYEGDLVRCAKCNSTGKIVCNGAGARDRGPDGRMSALSGDWCVCNCSEPPRLIALQDRSGTHA</sequence>
<reference evidence="1 2" key="1">
    <citation type="submission" date="2020-04" db="EMBL/GenBank/DDBJ databases">
        <authorList>
            <person name="De Canck E."/>
        </authorList>
    </citation>
    <scope>NUCLEOTIDE SEQUENCE [LARGE SCALE GENOMIC DNA]</scope>
    <source>
        <strain evidence="1 2">LMG 29542</strain>
    </source>
</reference>
<dbReference type="AlphaFoldDB" id="A0A6J5E8T5"/>
<dbReference type="Pfam" id="PF05488">
    <property type="entry name" value="PAAR_motif"/>
    <property type="match status" value="1"/>
</dbReference>
<evidence type="ECO:0008006" key="3">
    <source>
        <dbReference type="Google" id="ProtNLM"/>
    </source>
</evidence>
<proteinExistence type="predicted"/>
<dbReference type="InterPro" id="IPR008727">
    <property type="entry name" value="PAAR_motif"/>
</dbReference>
<evidence type="ECO:0000313" key="1">
    <source>
        <dbReference type="EMBL" id="CAB3762939.1"/>
    </source>
</evidence>
<name>A0A6J5E8T5_9BURK</name>
<dbReference type="EMBL" id="CADIKH010000021">
    <property type="protein sequence ID" value="CAB3762939.1"/>
    <property type="molecule type" value="Genomic_DNA"/>
</dbReference>